<dbReference type="SUPFAM" id="SSF81301">
    <property type="entry name" value="Nucleotidyltransferase"/>
    <property type="match status" value="1"/>
</dbReference>
<name>A0A2T5UU88_9HYPH</name>
<protein>
    <submittedName>
        <fullName evidence="1">Putative nucleotidyltransferase-like protein</fullName>
    </submittedName>
</protein>
<evidence type="ECO:0000313" key="1">
    <source>
        <dbReference type="EMBL" id="PTW55070.1"/>
    </source>
</evidence>
<organism evidence="1 2">
    <name type="scientific">Breoghania corrubedonensis</name>
    <dbReference type="NCBI Taxonomy" id="665038"/>
    <lineage>
        <taxon>Bacteria</taxon>
        <taxon>Pseudomonadati</taxon>
        <taxon>Pseudomonadota</taxon>
        <taxon>Alphaproteobacteria</taxon>
        <taxon>Hyphomicrobiales</taxon>
        <taxon>Stappiaceae</taxon>
        <taxon>Breoghania</taxon>
    </lineage>
</organism>
<keyword evidence="1" id="KW-0808">Transferase</keyword>
<evidence type="ECO:0000313" key="2">
    <source>
        <dbReference type="Proteomes" id="UP000244081"/>
    </source>
</evidence>
<comment type="caution">
    <text evidence="1">The sequence shown here is derived from an EMBL/GenBank/DDBJ whole genome shotgun (WGS) entry which is preliminary data.</text>
</comment>
<dbReference type="Gene3D" id="3.30.460.40">
    <property type="match status" value="1"/>
</dbReference>
<accession>A0A2T5UU88</accession>
<proteinExistence type="predicted"/>
<dbReference type="Pfam" id="PF14907">
    <property type="entry name" value="NTP_transf_5"/>
    <property type="match status" value="1"/>
</dbReference>
<dbReference type="OrthoDB" id="8430972at2"/>
<reference evidence="1 2" key="1">
    <citation type="submission" date="2018-04" db="EMBL/GenBank/DDBJ databases">
        <title>Genomic Encyclopedia of Archaeal and Bacterial Type Strains, Phase II (KMG-II): from individual species to whole genera.</title>
        <authorList>
            <person name="Goeker M."/>
        </authorList>
    </citation>
    <scope>NUCLEOTIDE SEQUENCE [LARGE SCALE GENOMIC DNA]</scope>
    <source>
        <strain evidence="1 2">DSM 23382</strain>
    </source>
</reference>
<dbReference type="GO" id="GO:0016740">
    <property type="term" value="F:transferase activity"/>
    <property type="evidence" value="ECO:0007669"/>
    <property type="project" value="UniProtKB-KW"/>
</dbReference>
<dbReference type="InterPro" id="IPR043519">
    <property type="entry name" value="NT_sf"/>
</dbReference>
<dbReference type="RefSeq" id="WP_107991938.1">
    <property type="nucleotide sequence ID" value="NZ_QAYG01000013.1"/>
</dbReference>
<dbReference type="EMBL" id="QAYG01000013">
    <property type="protein sequence ID" value="PTW55070.1"/>
    <property type="molecule type" value="Genomic_DNA"/>
</dbReference>
<sequence>MPETLPEVSTPLPHKALRTRNWFPSPAWAWPRGTRELLIIAAACPQEARAADALKQWLQLADLNDATFAEHRLLVRAANRFPASRLDIPERARIDGLVRMLWSKSRVSLKAAEPVLQALTNADVKMLVIKGAAFSALDMRSLKGRIAHDIDLVISPQDYPVVLEVLETTGWRPDHVASRLYLEALGPRFHGLNFVKEPNGDIDVHTRIHRTVPHTHPTEAALWQRARPVTFLGAQVHVPCPTDLFTIALAHGTVDAQHHVDWIADCARLIGADSVDWPLFLKTVRDMHMVPHAYLALGYMSQVLDVSVPVDVADVLRHETRTSNPLAYFEALFLFHPRDEHSLLSGLGRRISKRRQARRTRAINNSLPGRLHKRTRKMRRAKAGGSGFATSAPALRQRLPLLPGQSRFRLTVDFGKAGVARRYYVEINTSERHLERLKFRDLFGKGRAVAEVVISLAEGVDATDIWVESHPAGPIPVRAAPETVRAQGAVPVRVAVWPLE</sequence>
<dbReference type="Proteomes" id="UP000244081">
    <property type="component" value="Unassembled WGS sequence"/>
</dbReference>
<keyword evidence="2" id="KW-1185">Reference proteome</keyword>
<dbReference type="InterPro" id="IPR039498">
    <property type="entry name" value="NTP_transf_5"/>
</dbReference>
<dbReference type="AlphaFoldDB" id="A0A2T5UU88"/>
<gene>
    <name evidence="1" type="ORF">C8N35_113111</name>
</gene>